<dbReference type="EMBL" id="JAIWYP010000010">
    <property type="protein sequence ID" value="KAH3749909.1"/>
    <property type="molecule type" value="Genomic_DNA"/>
</dbReference>
<gene>
    <name evidence="1" type="ORF">DPMN_184424</name>
</gene>
<evidence type="ECO:0000313" key="2">
    <source>
        <dbReference type="Proteomes" id="UP000828390"/>
    </source>
</evidence>
<dbReference type="AlphaFoldDB" id="A0A9D4DIH8"/>
<sequence length="52" mass="5789">MHISQCFSFSTVQSLIVPATNLLRQPDWDTESFGKGTGDIKTGIRMENMKNG</sequence>
<evidence type="ECO:0000313" key="1">
    <source>
        <dbReference type="EMBL" id="KAH3749909.1"/>
    </source>
</evidence>
<accession>A0A9D4DIH8</accession>
<proteinExistence type="predicted"/>
<name>A0A9D4DIH8_DREPO</name>
<organism evidence="1 2">
    <name type="scientific">Dreissena polymorpha</name>
    <name type="common">Zebra mussel</name>
    <name type="synonym">Mytilus polymorpha</name>
    <dbReference type="NCBI Taxonomy" id="45954"/>
    <lineage>
        <taxon>Eukaryota</taxon>
        <taxon>Metazoa</taxon>
        <taxon>Spiralia</taxon>
        <taxon>Lophotrochozoa</taxon>
        <taxon>Mollusca</taxon>
        <taxon>Bivalvia</taxon>
        <taxon>Autobranchia</taxon>
        <taxon>Heteroconchia</taxon>
        <taxon>Euheterodonta</taxon>
        <taxon>Imparidentia</taxon>
        <taxon>Neoheterodontei</taxon>
        <taxon>Myida</taxon>
        <taxon>Dreissenoidea</taxon>
        <taxon>Dreissenidae</taxon>
        <taxon>Dreissena</taxon>
    </lineage>
</organism>
<comment type="caution">
    <text evidence="1">The sequence shown here is derived from an EMBL/GenBank/DDBJ whole genome shotgun (WGS) entry which is preliminary data.</text>
</comment>
<reference evidence="1" key="1">
    <citation type="journal article" date="2019" name="bioRxiv">
        <title>The Genome of the Zebra Mussel, Dreissena polymorpha: A Resource for Invasive Species Research.</title>
        <authorList>
            <person name="McCartney M.A."/>
            <person name="Auch B."/>
            <person name="Kono T."/>
            <person name="Mallez S."/>
            <person name="Zhang Y."/>
            <person name="Obille A."/>
            <person name="Becker A."/>
            <person name="Abrahante J.E."/>
            <person name="Garbe J."/>
            <person name="Badalamenti J.P."/>
            <person name="Herman A."/>
            <person name="Mangelson H."/>
            <person name="Liachko I."/>
            <person name="Sullivan S."/>
            <person name="Sone E.D."/>
            <person name="Koren S."/>
            <person name="Silverstein K.A.T."/>
            <person name="Beckman K.B."/>
            <person name="Gohl D.M."/>
        </authorList>
    </citation>
    <scope>NUCLEOTIDE SEQUENCE</scope>
    <source>
        <strain evidence="1">Duluth1</strain>
        <tissue evidence="1">Whole animal</tissue>
    </source>
</reference>
<protein>
    <submittedName>
        <fullName evidence="1">Uncharacterized protein</fullName>
    </submittedName>
</protein>
<reference evidence="1" key="2">
    <citation type="submission" date="2020-11" db="EMBL/GenBank/DDBJ databases">
        <authorList>
            <person name="McCartney M.A."/>
            <person name="Auch B."/>
            <person name="Kono T."/>
            <person name="Mallez S."/>
            <person name="Becker A."/>
            <person name="Gohl D.M."/>
            <person name="Silverstein K.A.T."/>
            <person name="Koren S."/>
            <person name="Bechman K.B."/>
            <person name="Herman A."/>
            <person name="Abrahante J.E."/>
            <person name="Garbe J."/>
        </authorList>
    </citation>
    <scope>NUCLEOTIDE SEQUENCE</scope>
    <source>
        <strain evidence="1">Duluth1</strain>
        <tissue evidence="1">Whole animal</tissue>
    </source>
</reference>
<keyword evidence="2" id="KW-1185">Reference proteome</keyword>
<dbReference type="Proteomes" id="UP000828390">
    <property type="component" value="Unassembled WGS sequence"/>
</dbReference>